<dbReference type="EMBL" id="CM001746">
    <property type="protein sequence ID" value="KJB40221.1"/>
    <property type="molecule type" value="Genomic_DNA"/>
</dbReference>
<dbReference type="Gramene" id="KJB40221">
    <property type="protein sequence ID" value="KJB40221"/>
    <property type="gene ID" value="B456_007G052000"/>
</dbReference>
<proteinExistence type="predicted"/>
<dbReference type="Gramene" id="KJB40222">
    <property type="protein sequence ID" value="KJB40222"/>
    <property type="gene ID" value="B456_007G052000"/>
</dbReference>
<keyword evidence="2" id="KW-1185">Reference proteome</keyword>
<reference evidence="1 2" key="1">
    <citation type="journal article" date="2012" name="Nature">
        <title>Repeated polyploidization of Gossypium genomes and the evolution of spinnable cotton fibres.</title>
        <authorList>
            <person name="Paterson A.H."/>
            <person name="Wendel J.F."/>
            <person name="Gundlach H."/>
            <person name="Guo H."/>
            <person name="Jenkins J."/>
            <person name="Jin D."/>
            <person name="Llewellyn D."/>
            <person name="Showmaker K.C."/>
            <person name="Shu S."/>
            <person name="Udall J."/>
            <person name="Yoo M.J."/>
            <person name="Byers R."/>
            <person name="Chen W."/>
            <person name="Doron-Faigenboim A."/>
            <person name="Duke M.V."/>
            <person name="Gong L."/>
            <person name="Grimwood J."/>
            <person name="Grover C."/>
            <person name="Grupp K."/>
            <person name="Hu G."/>
            <person name="Lee T.H."/>
            <person name="Li J."/>
            <person name="Lin L."/>
            <person name="Liu T."/>
            <person name="Marler B.S."/>
            <person name="Page J.T."/>
            <person name="Roberts A.W."/>
            <person name="Romanel E."/>
            <person name="Sanders W.S."/>
            <person name="Szadkowski E."/>
            <person name="Tan X."/>
            <person name="Tang H."/>
            <person name="Xu C."/>
            <person name="Wang J."/>
            <person name="Wang Z."/>
            <person name="Zhang D."/>
            <person name="Zhang L."/>
            <person name="Ashrafi H."/>
            <person name="Bedon F."/>
            <person name="Bowers J.E."/>
            <person name="Brubaker C.L."/>
            <person name="Chee P.W."/>
            <person name="Das S."/>
            <person name="Gingle A.R."/>
            <person name="Haigler C.H."/>
            <person name="Harker D."/>
            <person name="Hoffmann L.V."/>
            <person name="Hovav R."/>
            <person name="Jones D.C."/>
            <person name="Lemke C."/>
            <person name="Mansoor S."/>
            <person name="ur Rahman M."/>
            <person name="Rainville L.N."/>
            <person name="Rambani A."/>
            <person name="Reddy U.K."/>
            <person name="Rong J.K."/>
            <person name="Saranga Y."/>
            <person name="Scheffler B.E."/>
            <person name="Scheffler J.A."/>
            <person name="Stelly D.M."/>
            <person name="Triplett B.A."/>
            <person name="Van Deynze A."/>
            <person name="Vaslin M.F."/>
            <person name="Waghmare V.N."/>
            <person name="Walford S.A."/>
            <person name="Wright R.J."/>
            <person name="Zaki E.A."/>
            <person name="Zhang T."/>
            <person name="Dennis E.S."/>
            <person name="Mayer K.F."/>
            <person name="Peterson D.G."/>
            <person name="Rokhsar D.S."/>
            <person name="Wang X."/>
            <person name="Schmutz J."/>
        </authorList>
    </citation>
    <scope>NUCLEOTIDE SEQUENCE [LARGE SCALE GENOMIC DNA]</scope>
</reference>
<dbReference type="GO" id="GO:0010073">
    <property type="term" value="P:meristem maintenance"/>
    <property type="evidence" value="ECO:0007669"/>
    <property type="project" value="InterPro"/>
</dbReference>
<dbReference type="PANTHER" id="PTHR46033">
    <property type="entry name" value="PROTEIN MAIN-LIKE 2"/>
    <property type="match status" value="1"/>
</dbReference>
<dbReference type="EMBL" id="CM001746">
    <property type="protein sequence ID" value="KJB40222.1"/>
    <property type="molecule type" value="Genomic_DNA"/>
</dbReference>
<dbReference type="AlphaFoldDB" id="A0A0D2P3A1"/>
<dbReference type="Proteomes" id="UP000032304">
    <property type="component" value="Chromosome 7"/>
</dbReference>
<evidence type="ECO:0008006" key="3">
    <source>
        <dbReference type="Google" id="ProtNLM"/>
    </source>
</evidence>
<dbReference type="PANTHER" id="PTHR46033:SF8">
    <property type="entry name" value="PROTEIN MAINTENANCE OF MERISTEMS-LIKE"/>
    <property type="match status" value="1"/>
</dbReference>
<organism evidence="1 2">
    <name type="scientific">Gossypium raimondii</name>
    <name type="common">Peruvian cotton</name>
    <name type="synonym">Gossypium klotzschianum subsp. raimondii</name>
    <dbReference type="NCBI Taxonomy" id="29730"/>
    <lineage>
        <taxon>Eukaryota</taxon>
        <taxon>Viridiplantae</taxon>
        <taxon>Streptophyta</taxon>
        <taxon>Embryophyta</taxon>
        <taxon>Tracheophyta</taxon>
        <taxon>Spermatophyta</taxon>
        <taxon>Magnoliopsida</taxon>
        <taxon>eudicotyledons</taxon>
        <taxon>Gunneridae</taxon>
        <taxon>Pentapetalae</taxon>
        <taxon>rosids</taxon>
        <taxon>malvids</taxon>
        <taxon>Malvales</taxon>
        <taxon>Malvaceae</taxon>
        <taxon>Malvoideae</taxon>
        <taxon>Gossypium</taxon>
    </lineage>
</organism>
<dbReference type="OMA" id="NIYQICQ"/>
<dbReference type="InterPro" id="IPR044824">
    <property type="entry name" value="MAIN-like"/>
</dbReference>
<gene>
    <name evidence="1" type="ORF">B456_007G052000</name>
</gene>
<name>A0A0D2P3A1_GOSRA</name>
<sequence length="80" mass="9486">MLGFTMLVKHWERKMHTFHFSWEECMIASEDITLQLSFPIDGQLMIGNYVVERNIYQICQMFLGMVPESKYTKGLHLKLT</sequence>
<accession>A0A0D2P3A1</accession>
<evidence type="ECO:0000313" key="2">
    <source>
        <dbReference type="Proteomes" id="UP000032304"/>
    </source>
</evidence>
<evidence type="ECO:0000313" key="1">
    <source>
        <dbReference type="EMBL" id="KJB40222.1"/>
    </source>
</evidence>
<protein>
    <recommendedName>
        <fullName evidence="3">Aminotransferase-like plant mobile domain-containing protein</fullName>
    </recommendedName>
</protein>